<dbReference type="RefSeq" id="WP_161436500.1">
    <property type="nucleotide sequence ID" value="NZ_WXYO01000007.1"/>
</dbReference>
<evidence type="ECO:0000313" key="2">
    <source>
        <dbReference type="Proteomes" id="UP000475249"/>
    </source>
</evidence>
<keyword evidence="2" id="KW-1185">Reference proteome</keyword>
<reference evidence="1 2" key="1">
    <citation type="submission" date="2020-01" db="EMBL/GenBank/DDBJ databases">
        <title>Bacteria diversity of Porities sp.</title>
        <authorList>
            <person name="Wang G."/>
        </authorList>
    </citation>
    <scope>NUCLEOTIDE SEQUENCE [LARGE SCALE GENOMIC DNA]</scope>
    <source>
        <strain evidence="1 2">R33</strain>
    </source>
</reference>
<dbReference type="AlphaFoldDB" id="A0A6L9EG14"/>
<organism evidence="1 2">
    <name type="scientific">Poritiphilus flavus</name>
    <dbReference type="NCBI Taxonomy" id="2697053"/>
    <lineage>
        <taxon>Bacteria</taxon>
        <taxon>Pseudomonadati</taxon>
        <taxon>Bacteroidota</taxon>
        <taxon>Flavobacteriia</taxon>
        <taxon>Flavobacteriales</taxon>
        <taxon>Flavobacteriaceae</taxon>
        <taxon>Poritiphilus</taxon>
    </lineage>
</organism>
<dbReference type="InterPro" id="IPR008969">
    <property type="entry name" value="CarboxyPept-like_regulatory"/>
</dbReference>
<evidence type="ECO:0000313" key="1">
    <source>
        <dbReference type="EMBL" id="NAS13458.1"/>
    </source>
</evidence>
<name>A0A6L9EG14_9FLAO</name>
<dbReference type="SUPFAM" id="SSF49464">
    <property type="entry name" value="Carboxypeptidase regulatory domain-like"/>
    <property type="match status" value="2"/>
</dbReference>
<dbReference type="EMBL" id="WXYO01000007">
    <property type="protein sequence ID" value="NAS13458.1"/>
    <property type="molecule type" value="Genomic_DNA"/>
</dbReference>
<protein>
    <recommendedName>
        <fullName evidence="3">Carboxypeptidase-like regulatory domain-containing protein</fullName>
    </recommendedName>
</protein>
<gene>
    <name evidence="1" type="ORF">GTQ38_15705</name>
</gene>
<dbReference type="Pfam" id="PF13715">
    <property type="entry name" value="CarbopepD_reg_2"/>
    <property type="match status" value="1"/>
</dbReference>
<evidence type="ECO:0008006" key="3">
    <source>
        <dbReference type="Google" id="ProtNLM"/>
    </source>
</evidence>
<dbReference type="Proteomes" id="UP000475249">
    <property type="component" value="Unassembled WGS sequence"/>
</dbReference>
<comment type="caution">
    <text evidence="1">The sequence shown here is derived from an EMBL/GenBank/DDBJ whole genome shotgun (WGS) entry which is preliminary data.</text>
</comment>
<proteinExistence type="predicted"/>
<sequence length="372" mass="42021">MTLPLAAQKDYKGFLYDTASGEPIPYANIGVLNRGVGTVSDEAGLFHLPLDPSEYAASDTLQISSLGYRTIKKAVSDLVFQYNEYPKIAMVPVAVELQEVVLTNRVLYEFEDIIGYKNVGEKMFGYWKDDIALGGELATKIKIRKEPHRLDELTFEIWDNRSDSVLIRVNFYKPDGERGFPKTNINGSGKNIYHLIKGKSSVALIDLRPYKLFVEGPFILSLELIKVYGNKPISLVLPASAQGKYTHSYKKYASQDEWKLLENTAMAYTLKCTRYSEKEKRRTRIGKVQNERRKEKQISGMVFFANKPLEGVLVTNLETSTTVTTNAQGRFSISGKKGDKISFESSGKQKLFIELDKTFTINIQMERDLGSN</sequence>
<accession>A0A6L9EG14</accession>